<feature type="transmembrane region" description="Helical" evidence="1">
    <location>
        <begin position="7"/>
        <end position="26"/>
    </location>
</feature>
<evidence type="ECO:0000313" key="2">
    <source>
        <dbReference type="EMBL" id="QHI71737.1"/>
    </source>
</evidence>
<keyword evidence="3" id="KW-1185">Reference proteome</keyword>
<keyword evidence="1" id="KW-0812">Transmembrane</keyword>
<sequence length="153" mass="17583">MRFSKKSLFVLVIVVTTTVILTALIMQNQFDYPKNKFGIEESDRFCLTHLYNVNGVVGAEKTEFTPKEKRKIMNFLASLEYKEPLTTPTEKLYGVPVQLKVSKQDGSNIVFSFDTDIGVKEYDKDKNILSQKIYTTGKMQRRNIYKILGITPN</sequence>
<accession>A0A6P1MCV8</accession>
<evidence type="ECO:0000313" key="3">
    <source>
        <dbReference type="Proteomes" id="UP000463883"/>
    </source>
</evidence>
<dbReference type="AlphaFoldDB" id="A0A6P1MCV8"/>
<dbReference type="KEGG" id="amic:Ami3637_04465"/>
<name>A0A6P1MCV8_9FIRM</name>
<protein>
    <submittedName>
        <fullName evidence="2">Uncharacterized protein</fullName>
    </submittedName>
</protein>
<evidence type="ECO:0000256" key="1">
    <source>
        <dbReference type="SAM" id="Phobius"/>
    </source>
</evidence>
<reference evidence="2 3" key="1">
    <citation type="submission" date="2020-01" db="EMBL/GenBank/DDBJ databases">
        <title>Genomic analysis of Aminipila sp. CBA3637.</title>
        <authorList>
            <person name="Kim Y.B."/>
            <person name="Roh S.W."/>
        </authorList>
    </citation>
    <scope>NUCLEOTIDE SEQUENCE [LARGE SCALE GENOMIC DNA]</scope>
    <source>
        <strain evidence="2 3">CBA3637</strain>
    </source>
</reference>
<gene>
    <name evidence="2" type="ORF">Ami3637_04465</name>
</gene>
<proteinExistence type="predicted"/>
<organism evidence="2 3">
    <name type="scientific">Aminipila terrae</name>
    <dbReference type="NCBI Taxonomy" id="2697030"/>
    <lineage>
        <taxon>Bacteria</taxon>
        <taxon>Bacillati</taxon>
        <taxon>Bacillota</taxon>
        <taxon>Clostridia</taxon>
        <taxon>Peptostreptococcales</taxon>
        <taxon>Anaerovoracaceae</taxon>
        <taxon>Aminipila</taxon>
    </lineage>
</organism>
<keyword evidence="1" id="KW-1133">Transmembrane helix</keyword>
<keyword evidence="1" id="KW-0472">Membrane</keyword>
<dbReference type="Proteomes" id="UP000463883">
    <property type="component" value="Chromosome"/>
</dbReference>
<dbReference type="RefSeq" id="WP_162361511.1">
    <property type="nucleotide sequence ID" value="NZ_CP047591.1"/>
</dbReference>
<dbReference type="EMBL" id="CP047591">
    <property type="protein sequence ID" value="QHI71737.1"/>
    <property type="molecule type" value="Genomic_DNA"/>
</dbReference>